<organism evidence="7 8">
    <name type="scientific">Rubrivivax gelatinosus (strain NBRC 100245 / IL144)</name>
    <dbReference type="NCBI Taxonomy" id="983917"/>
    <lineage>
        <taxon>Bacteria</taxon>
        <taxon>Pseudomonadati</taxon>
        <taxon>Pseudomonadota</taxon>
        <taxon>Betaproteobacteria</taxon>
        <taxon>Burkholderiales</taxon>
        <taxon>Sphaerotilaceae</taxon>
        <taxon>Rubrivivax</taxon>
    </lineage>
</organism>
<dbReference type="HOGENOM" id="CLU_029352_4_2_4"/>
<dbReference type="Pfam" id="PF07690">
    <property type="entry name" value="MFS_1"/>
    <property type="match status" value="1"/>
</dbReference>
<dbReference type="PANTHER" id="PTHR12778">
    <property type="entry name" value="SOLUTE CARRIER FAMILY 33 ACETYL-COA TRANSPORTER -RELATED"/>
    <property type="match status" value="1"/>
</dbReference>
<keyword evidence="8" id="KW-1185">Reference proteome</keyword>
<sequence length="412" mass="42783">MAAAEHARPPWALLLSLYTTQYLAPGFFMVALVAILRRAGMPLEQLGAIYLLGLFWVLKFLWAPWVDRLSFGRWGHERGWLLLAQAGMVLALLAMAPLDPVQDFSRVLAGCVVVGALSATQDLAADALACRRLAPSDRALGNAIQAAGGLLGNLLGAGAVLVLYERIGWAGAMALLAAGTAVTWVQLLALREPPQPRVPPERAGLRASVVGLWRRPQGARWLAMLALYPVGVSMAYALLTPLLADAGWSLEGIGWVVNGLGSLLGIVSALATGWLIRRGGRRRALVVAAALQVPGVLALLPLVGGDSGTGAALAGAGLLFLFYNPALVVMSTLMMDRVDPARPATDYALQYGLFLGFATVVTGGATALAGVLGYGTVLALAVLAALAAVPLALTTNAGLAGPQEPAARAATR</sequence>
<dbReference type="eggNOG" id="COG2814">
    <property type="taxonomic scope" value="Bacteria"/>
</dbReference>
<comment type="subcellular location">
    <subcellularLocation>
        <location evidence="1">Membrane</location>
        <topology evidence="1">Multi-pass membrane protein</topology>
    </subcellularLocation>
</comment>
<gene>
    <name evidence="7" type="ordered locus">RGE_05930</name>
</gene>
<dbReference type="InterPro" id="IPR011701">
    <property type="entry name" value="MFS"/>
</dbReference>
<feature type="transmembrane region" description="Helical" evidence="6">
    <location>
        <begin position="255"/>
        <end position="276"/>
    </location>
</feature>
<evidence type="ECO:0000256" key="5">
    <source>
        <dbReference type="ARBA" id="ARBA00023136"/>
    </source>
</evidence>
<feature type="transmembrane region" description="Helical" evidence="6">
    <location>
        <begin position="347"/>
        <end position="365"/>
    </location>
</feature>
<protein>
    <submittedName>
        <fullName evidence="7">Major facilitator superfamily MFS_1</fullName>
    </submittedName>
</protein>
<dbReference type="GO" id="GO:0016020">
    <property type="term" value="C:membrane"/>
    <property type="evidence" value="ECO:0007669"/>
    <property type="project" value="UniProtKB-SubCell"/>
</dbReference>
<keyword evidence="4 6" id="KW-1133">Transmembrane helix</keyword>
<proteinExistence type="predicted"/>
<evidence type="ECO:0000256" key="3">
    <source>
        <dbReference type="ARBA" id="ARBA00022692"/>
    </source>
</evidence>
<feature type="transmembrane region" description="Helical" evidence="6">
    <location>
        <begin position="79"/>
        <end position="98"/>
    </location>
</feature>
<dbReference type="Gene3D" id="1.20.1250.20">
    <property type="entry name" value="MFS general substrate transporter like domains"/>
    <property type="match status" value="1"/>
</dbReference>
<feature type="transmembrane region" description="Helical" evidence="6">
    <location>
        <begin position="12"/>
        <end position="36"/>
    </location>
</feature>
<dbReference type="RefSeq" id="WP_014426814.1">
    <property type="nucleotide sequence ID" value="NC_017075.1"/>
</dbReference>
<dbReference type="STRING" id="983917.RGE_05930"/>
<dbReference type="SUPFAM" id="SSF103473">
    <property type="entry name" value="MFS general substrate transporter"/>
    <property type="match status" value="1"/>
</dbReference>
<feature type="transmembrane region" description="Helical" evidence="6">
    <location>
        <begin position="283"/>
        <end position="304"/>
    </location>
</feature>
<dbReference type="PATRIC" id="fig|983917.3.peg.585"/>
<dbReference type="InterPro" id="IPR004752">
    <property type="entry name" value="AmpG_permease/AT-1"/>
</dbReference>
<dbReference type="KEGG" id="rge:RGE_05930"/>
<dbReference type="PANTHER" id="PTHR12778:SF10">
    <property type="entry name" value="MAJOR FACILITATOR SUPERFAMILY DOMAIN-CONTAINING PROTEIN 3"/>
    <property type="match status" value="1"/>
</dbReference>
<keyword evidence="2" id="KW-0813">Transport</keyword>
<evidence type="ECO:0000256" key="6">
    <source>
        <dbReference type="SAM" id="Phobius"/>
    </source>
</evidence>
<evidence type="ECO:0000313" key="7">
    <source>
        <dbReference type="EMBL" id="BAL93938.1"/>
    </source>
</evidence>
<dbReference type="AlphaFoldDB" id="I0HLQ1"/>
<evidence type="ECO:0000256" key="4">
    <source>
        <dbReference type="ARBA" id="ARBA00022989"/>
    </source>
</evidence>
<reference evidence="7 8" key="1">
    <citation type="journal article" date="2012" name="J. Bacteriol.">
        <title>Complete genome sequence of phototrophic betaproteobacterium Rubrivivax gelatinosus IL144.</title>
        <authorList>
            <person name="Nagashima S."/>
            <person name="Kamimura A."/>
            <person name="Shimizu T."/>
            <person name="Nakamura-isaki S."/>
            <person name="Aono E."/>
            <person name="Sakamoto K."/>
            <person name="Ichikawa N."/>
            <person name="Nakazawa H."/>
            <person name="Sekine M."/>
            <person name="Yamazaki S."/>
            <person name="Fujita N."/>
            <person name="Shimada K."/>
            <person name="Hanada S."/>
            <person name="Nagashima K.V.P."/>
        </authorList>
    </citation>
    <scope>NUCLEOTIDE SEQUENCE [LARGE SCALE GENOMIC DNA]</scope>
    <source>
        <strain evidence="8">NBRC 100245 / IL144</strain>
    </source>
</reference>
<dbReference type="Proteomes" id="UP000007883">
    <property type="component" value="Chromosome"/>
</dbReference>
<dbReference type="GO" id="GO:0022857">
    <property type="term" value="F:transmembrane transporter activity"/>
    <property type="evidence" value="ECO:0007669"/>
    <property type="project" value="InterPro"/>
</dbReference>
<keyword evidence="5 6" id="KW-0472">Membrane</keyword>
<dbReference type="InterPro" id="IPR036259">
    <property type="entry name" value="MFS_trans_sf"/>
</dbReference>
<feature type="transmembrane region" description="Helical" evidence="6">
    <location>
        <begin position="146"/>
        <end position="164"/>
    </location>
</feature>
<dbReference type="EMBL" id="AP012320">
    <property type="protein sequence ID" value="BAL93938.1"/>
    <property type="molecule type" value="Genomic_DNA"/>
</dbReference>
<feature type="transmembrane region" description="Helical" evidence="6">
    <location>
        <begin position="48"/>
        <end position="67"/>
    </location>
</feature>
<evidence type="ECO:0000256" key="2">
    <source>
        <dbReference type="ARBA" id="ARBA00022448"/>
    </source>
</evidence>
<evidence type="ECO:0000256" key="1">
    <source>
        <dbReference type="ARBA" id="ARBA00004141"/>
    </source>
</evidence>
<feature type="transmembrane region" description="Helical" evidence="6">
    <location>
        <begin position="221"/>
        <end position="243"/>
    </location>
</feature>
<accession>I0HLQ1</accession>
<name>I0HLQ1_RUBGI</name>
<evidence type="ECO:0000313" key="8">
    <source>
        <dbReference type="Proteomes" id="UP000007883"/>
    </source>
</evidence>
<keyword evidence="3 6" id="KW-0812">Transmembrane</keyword>
<feature type="transmembrane region" description="Helical" evidence="6">
    <location>
        <begin position="371"/>
        <end position="393"/>
    </location>
</feature>
<feature type="transmembrane region" description="Helical" evidence="6">
    <location>
        <begin position="310"/>
        <end position="335"/>
    </location>
</feature>